<protein>
    <submittedName>
        <fullName evidence="2">Uncharacterized protein</fullName>
    </submittedName>
</protein>
<keyword evidence="3" id="KW-1185">Reference proteome</keyword>
<accession>A0AAV4HLL1</accession>
<evidence type="ECO:0000256" key="1">
    <source>
        <dbReference type="SAM" id="SignalP"/>
    </source>
</evidence>
<name>A0AAV4HLL1_9GAST</name>
<keyword evidence="1" id="KW-0732">Signal</keyword>
<dbReference type="AlphaFoldDB" id="A0AAV4HLL1"/>
<gene>
    <name evidence="2" type="ORF">ElyMa_002749200</name>
</gene>
<proteinExistence type="predicted"/>
<dbReference type="Proteomes" id="UP000762676">
    <property type="component" value="Unassembled WGS sequence"/>
</dbReference>
<evidence type="ECO:0000313" key="2">
    <source>
        <dbReference type="EMBL" id="GFR97595.1"/>
    </source>
</evidence>
<evidence type="ECO:0000313" key="3">
    <source>
        <dbReference type="Proteomes" id="UP000762676"/>
    </source>
</evidence>
<sequence length="133" mass="14103">MVTNLSLLVAAAFLTVSYATPCTDICFGTCQMTADGSMILMPFFEPMVELNLQACRGVCAATCNCMDTCQGSCSTALASCRNAPNMGIFKFFACQFEFATCGFICSTQCTLSTTAGVLDRMYKLLLPPATGTA</sequence>
<reference evidence="2 3" key="1">
    <citation type="journal article" date="2021" name="Elife">
        <title>Chloroplast acquisition without the gene transfer in kleptoplastic sea slugs, Plakobranchus ocellatus.</title>
        <authorList>
            <person name="Maeda T."/>
            <person name="Takahashi S."/>
            <person name="Yoshida T."/>
            <person name="Shimamura S."/>
            <person name="Takaki Y."/>
            <person name="Nagai Y."/>
            <person name="Toyoda A."/>
            <person name="Suzuki Y."/>
            <person name="Arimoto A."/>
            <person name="Ishii H."/>
            <person name="Satoh N."/>
            <person name="Nishiyama T."/>
            <person name="Hasebe M."/>
            <person name="Maruyama T."/>
            <person name="Minagawa J."/>
            <person name="Obokata J."/>
            <person name="Shigenobu S."/>
        </authorList>
    </citation>
    <scope>NUCLEOTIDE SEQUENCE [LARGE SCALE GENOMIC DNA]</scope>
</reference>
<organism evidence="2 3">
    <name type="scientific">Elysia marginata</name>
    <dbReference type="NCBI Taxonomy" id="1093978"/>
    <lineage>
        <taxon>Eukaryota</taxon>
        <taxon>Metazoa</taxon>
        <taxon>Spiralia</taxon>
        <taxon>Lophotrochozoa</taxon>
        <taxon>Mollusca</taxon>
        <taxon>Gastropoda</taxon>
        <taxon>Heterobranchia</taxon>
        <taxon>Euthyneura</taxon>
        <taxon>Panpulmonata</taxon>
        <taxon>Sacoglossa</taxon>
        <taxon>Placobranchoidea</taxon>
        <taxon>Plakobranchidae</taxon>
        <taxon>Elysia</taxon>
    </lineage>
</organism>
<feature type="signal peptide" evidence="1">
    <location>
        <begin position="1"/>
        <end position="19"/>
    </location>
</feature>
<comment type="caution">
    <text evidence="2">The sequence shown here is derived from an EMBL/GenBank/DDBJ whole genome shotgun (WGS) entry which is preliminary data.</text>
</comment>
<feature type="chain" id="PRO_5043999847" evidence="1">
    <location>
        <begin position="20"/>
        <end position="133"/>
    </location>
</feature>
<dbReference type="EMBL" id="BMAT01005639">
    <property type="protein sequence ID" value="GFR97595.1"/>
    <property type="molecule type" value="Genomic_DNA"/>
</dbReference>